<dbReference type="HOGENOM" id="CLU_063440_1_3_2"/>
<dbReference type="InterPro" id="IPR005149">
    <property type="entry name" value="Tscrpt_reg_PadR_N"/>
</dbReference>
<dbReference type="Proteomes" id="UP000007490">
    <property type="component" value="Chromosome"/>
</dbReference>
<feature type="domain" description="Transcription regulator PadR N-terminal" evidence="1">
    <location>
        <begin position="68"/>
        <end position="108"/>
    </location>
</feature>
<name>F0TBG4_METLA</name>
<dbReference type="PANTHER" id="PTHR43252">
    <property type="entry name" value="TRANSCRIPTIONAL REGULATOR YQJI"/>
    <property type="match status" value="1"/>
</dbReference>
<dbReference type="Gene3D" id="1.10.10.10">
    <property type="entry name" value="Winged helix-like DNA-binding domain superfamily/Winged helix DNA-binding domain"/>
    <property type="match status" value="1"/>
</dbReference>
<sequence>MINLVDVLEKLRELEKLGGLKFMVLHVLDKGPKNGTEIMDSIERHRIQVNKVLNRHSHDENAEEICSSLKPSSGAIYPLLKKLVSKGLIVKREDNKYELTEKGSYTLEKISGHLHHSLNEPMNRGTIMVDTALNEIESYIRFLSDIKPEKLQSKKESISKMSKMLIELEKSLE</sequence>
<dbReference type="GeneID" id="10278474"/>
<evidence type="ECO:0000259" key="1">
    <source>
        <dbReference type="Pfam" id="PF03551"/>
    </source>
</evidence>
<protein>
    <submittedName>
        <fullName evidence="2">Transcriptional regulator PadR family protein</fullName>
    </submittedName>
</protein>
<dbReference type="InterPro" id="IPR036390">
    <property type="entry name" value="WH_DNA-bd_sf"/>
</dbReference>
<reference evidence="2 3" key="2">
    <citation type="journal article" date="2014" name="Int. J. Syst. Evol. Microbiol.">
        <title>Methanobacterium paludis sp. nov. and a novel strain of Methanobacterium lacus isolated from northern peatlands.</title>
        <authorList>
            <person name="Cadillo-Quiroz H."/>
            <person name="Brauer S.L."/>
            <person name="Goodson N."/>
            <person name="Yavitt J.B."/>
            <person name="Zinder S.H."/>
        </authorList>
    </citation>
    <scope>NUCLEOTIDE SEQUENCE [LARGE SCALE GENOMIC DNA]</scope>
    <source>
        <strain evidence="2 3">AL-21</strain>
    </source>
</reference>
<dbReference type="RefSeq" id="WP_013645584.1">
    <property type="nucleotide sequence ID" value="NC_015216.1"/>
</dbReference>
<dbReference type="eggNOG" id="arCOG00002">
    <property type="taxonomic scope" value="Archaea"/>
</dbReference>
<dbReference type="STRING" id="877455.Metbo_2014"/>
<evidence type="ECO:0000313" key="3">
    <source>
        <dbReference type="Proteomes" id="UP000007490"/>
    </source>
</evidence>
<reference evidence="3" key="1">
    <citation type="submission" date="2011-02" db="EMBL/GenBank/DDBJ databases">
        <title>Complete sequence of Methanobacterium sp. AL-21.</title>
        <authorList>
            <consortium name="US DOE Joint Genome Institute"/>
            <person name="Lucas S."/>
            <person name="Copeland A."/>
            <person name="Lapidus A."/>
            <person name="Cheng J.-F."/>
            <person name="Goodwin L."/>
            <person name="Pitluck S."/>
            <person name="Chertkov O."/>
            <person name="Detter J.C."/>
            <person name="Han C."/>
            <person name="Tapia R."/>
            <person name="Land M."/>
            <person name="Hauser L."/>
            <person name="Kyrpides N."/>
            <person name="Ivanova N."/>
            <person name="Mikhailova N."/>
            <person name="Pagani I."/>
            <person name="Cadillo-Quiroz H."/>
            <person name="Imachi H."/>
            <person name="Zinder S."/>
            <person name="Liu W."/>
            <person name="Woyke T."/>
        </authorList>
    </citation>
    <scope>NUCLEOTIDE SEQUENCE [LARGE SCALE GENOMIC DNA]</scope>
    <source>
        <strain evidence="3">AL-21</strain>
    </source>
</reference>
<organism evidence="2 3">
    <name type="scientific">Methanobacterium lacus (strain AL-21)</name>
    <dbReference type="NCBI Taxonomy" id="877455"/>
    <lineage>
        <taxon>Archaea</taxon>
        <taxon>Methanobacteriati</taxon>
        <taxon>Methanobacteriota</taxon>
        <taxon>Methanomada group</taxon>
        <taxon>Methanobacteria</taxon>
        <taxon>Methanobacteriales</taxon>
        <taxon>Methanobacteriaceae</taxon>
        <taxon>Methanobacterium</taxon>
    </lineage>
</organism>
<dbReference type="KEGG" id="mel:Metbo_2014"/>
<proteinExistence type="predicted"/>
<dbReference type="SUPFAM" id="SSF46785">
    <property type="entry name" value="Winged helix' DNA-binding domain"/>
    <property type="match status" value="1"/>
</dbReference>
<dbReference type="OrthoDB" id="56053at2157"/>
<dbReference type="Pfam" id="PF03551">
    <property type="entry name" value="PadR"/>
    <property type="match status" value="1"/>
</dbReference>
<accession>F0TBG4</accession>
<dbReference type="AlphaFoldDB" id="F0TBG4"/>
<dbReference type="InterPro" id="IPR036388">
    <property type="entry name" value="WH-like_DNA-bd_sf"/>
</dbReference>
<evidence type="ECO:0000313" key="2">
    <source>
        <dbReference type="EMBL" id="ADZ10233.1"/>
    </source>
</evidence>
<dbReference type="EMBL" id="CP002551">
    <property type="protein sequence ID" value="ADZ10233.1"/>
    <property type="molecule type" value="Genomic_DNA"/>
</dbReference>
<dbReference type="PANTHER" id="PTHR43252:SF5">
    <property type="entry name" value="TRANSCRIPTIONAL REGULATOR, PADR-LIKE FAMILY"/>
    <property type="match status" value="1"/>
</dbReference>
<keyword evidence="3" id="KW-1185">Reference proteome</keyword>
<gene>
    <name evidence="2" type="ordered locus">Metbo_2014</name>
</gene>